<dbReference type="GO" id="GO:0008168">
    <property type="term" value="F:methyltransferase activity"/>
    <property type="evidence" value="ECO:0007669"/>
    <property type="project" value="UniProtKB-KW"/>
</dbReference>
<keyword evidence="2" id="KW-0489">Methyltransferase</keyword>
<proteinExistence type="inferred from homology"/>
<comment type="caution">
    <text evidence="4">The sequence shown here is derived from an EMBL/GenBank/DDBJ whole genome shotgun (WGS) entry which is preliminary data.</text>
</comment>
<accession>X1JHF9</accession>
<dbReference type="AlphaFoldDB" id="X1JHF9"/>
<gene>
    <name evidence="4" type="ORF">S06H3_03789</name>
</gene>
<evidence type="ECO:0000256" key="1">
    <source>
        <dbReference type="ARBA" id="ARBA00007137"/>
    </source>
</evidence>
<evidence type="ECO:0000256" key="3">
    <source>
        <dbReference type="ARBA" id="ARBA00022679"/>
    </source>
</evidence>
<comment type="similarity">
    <text evidence="1">Belongs to the trimethylamine methyltransferase family.</text>
</comment>
<dbReference type="GO" id="GO:0015948">
    <property type="term" value="P:methanogenesis"/>
    <property type="evidence" value="ECO:0007669"/>
    <property type="project" value="InterPro"/>
</dbReference>
<dbReference type="InterPro" id="IPR038601">
    <property type="entry name" value="MttB-like_sf"/>
</dbReference>
<organism evidence="4">
    <name type="scientific">marine sediment metagenome</name>
    <dbReference type="NCBI Taxonomy" id="412755"/>
    <lineage>
        <taxon>unclassified sequences</taxon>
        <taxon>metagenomes</taxon>
        <taxon>ecological metagenomes</taxon>
    </lineage>
</organism>
<evidence type="ECO:0000256" key="2">
    <source>
        <dbReference type="ARBA" id="ARBA00022603"/>
    </source>
</evidence>
<name>X1JHF9_9ZZZZ</name>
<reference evidence="4" key="1">
    <citation type="journal article" date="2014" name="Front. Microbiol.">
        <title>High frequency of phylogenetically diverse reductive dehalogenase-homologous genes in deep subseafloor sedimentary metagenomes.</title>
        <authorList>
            <person name="Kawai M."/>
            <person name="Futagami T."/>
            <person name="Toyoda A."/>
            <person name="Takaki Y."/>
            <person name="Nishi S."/>
            <person name="Hori S."/>
            <person name="Arai W."/>
            <person name="Tsubouchi T."/>
            <person name="Morono Y."/>
            <person name="Uchiyama I."/>
            <person name="Ito T."/>
            <person name="Fujiyama A."/>
            <person name="Inagaki F."/>
            <person name="Takami H."/>
        </authorList>
    </citation>
    <scope>NUCLEOTIDE SEQUENCE</scope>
    <source>
        <strain evidence="4">Expedition CK06-06</strain>
    </source>
</reference>
<evidence type="ECO:0000313" key="4">
    <source>
        <dbReference type="EMBL" id="GAH94131.1"/>
    </source>
</evidence>
<feature type="non-terminal residue" evidence="4">
    <location>
        <position position="75"/>
    </location>
</feature>
<dbReference type="Gene3D" id="3.20.20.480">
    <property type="entry name" value="Trimethylamine methyltransferase-like"/>
    <property type="match status" value="1"/>
</dbReference>
<protein>
    <submittedName>
        <fullName evidence="4">Uncharacterized protein</fullName>
    </submittedName>
</protein>
<dbReference type="Pfam" id="PF06253">
    <property type="entry name" value="MTTB"/>
    <property type="match status" value="1"/>
</dbReference>
<dbReference type="GO" id="GO:0032259">
    <property type="term" value="P:methylation"/>
    <property type="evidence" value="ECO:0007669"/>
    <property type="project" value="UniProtKB-KW"/>
</dbReference>
<dbReference type="InterPro" id="IPR010426">
    <property type="entry name" value="MTTB_MeTrfase"/>
</dbReference>
<sequence>MSKVNYNIKEGLSEKQIRQMYERALEIIEEIGLEVSHKGILQTLSQKKGVKIEKSRVKFESWLVDKYVMSQSYPM</sequence>
<keyword evidence="3" id="KW-0808">Transferase</keyword>
<dbReference type="EMBL" id="BARV01001272">
    <property type="protein sequence ID" value="GAH94131.1"/>
    <property type="molecule type" value="Genomic_DNA"/>
</dbReference>